<feature type="active site" description="Nucleophile" evidence="7">
    <location>
        <position position="173"/>
    </location>
</feature>
<dbReference type="RefSeq" id="WP_163151136.1">
    <property type="nucleotide sequence ID" value="NZ_VKHP01000010.1"/>
</dbReference>
<feature type="compositionally biased region" description="Low complexity" evidence="8">
    <location>
        <begin position="366"/>
        <end position="375"/>
    </location>
</feature>
<dbReference type="GO" id="GO:0071972">
    <property type="term" value="F:peptidoglycan L,D-transpeptidase activity"/>
    <property type="evidence" value="ECO:0007669"/>
    <property type="project" value="TreeGrafter"/>
</dbReference>
<feature type="region of interest" description="Disordered" evidence="8">
    <location>
        <begin position="54"/>
        <end position="83"/>
    </location>
</feature>
<dbReference type="InterPro" id="IPR005490">
    <property type="entry name" value="LD_TPept_cat_dom"/>
</dbReference>
<dbReference type="GO" id="GO:0008360">
    <property type="term" value="P:regulation of cell shape"/>
    <property type="evidence" value="ECO:0007669"/>
    <property type="project" value="UniProtKB-UniRule"/>
</dbReference>
<keyword evidence="4 7" id="KW-0133">Cell shape</keyword>
<evidence type="ECO:0000256" key="3">
    <source>
        <dbReference type="ARBA" id="ARBA00022679"/>
    </source>
</evidence>
<dbReference type="PROSITE" id="PS52029">
    <property type="entry name" value="LD_TPASE"/>
    <property type="match status" value="1"/>
</dbReference>
<dbReference type="PANTHER" id="PTHR30582">
    <property type="entry name" value="L,D-TRANSPEPTIDASE"/>
    <property type="match status" value="1"/>
</dbReference>
<keyword evidence="11" id="KW-1185">Reference proteome</keyword>
<evidence type="ECO:0000256" key="2">
    <source>
        <dbReference type="ARBA" id="ARBA00005992"/>
    </source>
</evidence>
<dbReference type="EMBL" id="VKHP01000010">
    <property type="protein sequence ID" value="NEU95175.1"/>
    <property type="molecule type" value="Genomic_DNA"/>
</dbReference>
<dbReference type="CDD" id="cd16913">
    <property type="entry name" value="YkuD_like"/>
    <property type="match status" value="1"/>
</dbReference>
<dbReference type="Proteomes" id="UP000468531">
    <property type="component" value="Unassembled WGS sequence"/>
</dbReference>
<sequence>MRASGRRISIFDSANGRFWQFAILTAAGTLAASSQADAALFYWNRDSAYYGGDYEPLPQPHRQKLKGNAAKKKPAIEKEAGSKPQGPLIISVSIDQQRVSVYDANGLYAESPVSTGMKGHSTPMGVFSVIQKQKYHQSNIYSGAPMPYMQRITWSGIAMHAGVLPGYPASHGCIRMPMSFAVKMYNWTRMGARVFVTPGTISPENFWHPLLVTQKVAPPQPVADDVLKMDAPLGVKTDKGADKPQTGLDLRSSVGHAASLRDNTHTADASGAMPAASASATMSDASTAAARDAIAEKLAADRPELTKPETTAADTAETNSAAGNGSLATDDKTVGESTGSTDTPKAEVSANDPVKAEAKADEPKADAATPGVADAAKTDQSKGDAPKADALKADAASKDTAKATDAVKTADKPAEAATADAPDATKDVAKDPARLPGVARIDAPKRAGQIAVFISRKDSKLYVRQNFTPLFEVPVTIAESDRPLGTHVFTAEADKTDTNLLRWSVVTLPTRNAARIDVEERASHRRKVAAASPVEAKPQPAINTPAEALDRISIPADAMARVNEALSTGGSIIVSDLGVNQGETGEGTDFILPLR</sequence>
<dbReference type="GO" id="GO:0016740">
    <property type="term" value="F:transferase activity"/>
    <property type="evidence" value="ECO:0007669"/>
    <property type="project" value="UniProtKB-KW"/>
</dbReference>
<evidence type="ECO:0000313" key="10">
    <source>
        <dbReference type="EMBL" id="NEU95175.1"/>
    </source>
</evidence>
<evidence type="ECO:0000256" key="8">
    <source>
        <dbReference type="SAM" id="MobiDB-lite"/>
    </source>
</evidence>
<keyword evidence="3" id="KW-0808">Transferase</keyword>
<dbReference type="Pfam" id="PF03734">
    <property type="entry name" value="YkuD"/>
    <property type="match status" value="1"/>
</dbReference>
<evidence type="ECO:0000256" key="5">
    <source>
        <dbReference type="ARBA" id="ARBA00022984"/>
    </source>
</evidence>
<dbReference type="InterPro" id="IPR038063">
    <property type="entry name" value="Transpep_catalytic_dom"/>
</dbReference>
<name>A0A6P1B9X2_9BRAD</name>
<dbReference type="FunFam" id="2.40.440.10:FF:000006">
    <property type="entry name" value="L,D-transpeptidase catalytic domain"/>
    <property type="match status" value="1"/>
</dbReference>
<organism evidence="10 11">
    <name type="scientific">Bradyrhizobium uaiense</name>
    <dbReference type="NCBI Taxonomy" id="2594946"/>
    <lineage>
        <taxon>Bacteria</taxon>
        <taxon>Pseudomonadati</taxon>
        <taxon>Pseudomonadota</taxon>
        <taxon>Alphaproteobacteria</taxon>
        <taxon>Hyphomicrobiales</taxon>
        <taxon>Nitrobacteraceae</taxon>
        <taxon>Bradyrhizobium</taxon>
    </lineage>
</organism>
<evidence type="ECO:0000313" key="11">
    <source>
        <dbReference type="Proteomes" id="UP000468531"/>
    </source>
</evidence>
<proteinExistence type="inferred from homology"/>
<dbReference type="GO" id="GO:0071555">
    <property type="term" value="P:cell wall organization"/>
    <property type="evidence" value="ECO:0007669"/>
    <property type="project" value="UniProtKB-UniRule"/>
</dbReference>
<dbReference type="UniPathway" id="UPA00219"/>
<gene>
    <name evidence="10" type="ORF">FNJ47_04835</name>
</gene>
<feature type="compositionally biased region" description="Basic residues" evidence="8">
    <location>
        <begin position="61"/>
        <end position="73"/>
    </location>
</feature>
<reference evidence="10 11" key="1">
    <citation type="journal article" date="2020" name="Arch. Microbiol.">
        <title>Bradyrhizobium uaiense sp. nov., a new highly efficient cowpea symbiont.</title>
        <authorList>
            <person name="Cabral Michel D."/>
            <person name="Azarias Guimaraes A."/>
            <person name="Martins da Costa E."/>
            <person name="Soares de Carvalho T."/>
            <person name="Balsanelli E."/>
            <person name="Willems A."/>
            <person name="Maltempi de Souza E."/>
            <person name="de Souza Moreira F.M."/>
        </authorList>
    </citation>
    <scope>NUCLEOTIDE SEQUENCE [LARGE SCALE GENOMIC DNA]</scope>
    <source>
        <strain evidence="10 11">UFLA 03-164</strain>
    </source>
</reference>
<protein>
    <submittedName>
        <fullName evidence="10">L,D-transpeptidase family protein</fullName>
    </submittedName>
</protein>
<keyword evidence="6 7" id="KW-0961">Cell wall biogenesis/degradation</keyword>
<evidence type="ECO:0000256" key="7">
    <source>
        <dbReference type="PROSITE-ProRule" id="PRU01373"/>
    </source>
</evidence>
<dbReference type="NCBIfam" id="NF004785">
    <property type="entry name" value="PRK06132.1-2"/>
    <property type="match status" value="1"/>
</dbReference>
<feature type="compositionally biased region" description="Polar residues" evidence="8">
    <location>
        <begin position="308"/>
        <end position="327"/>
    </location>
</feature>
<evidence type="ECO:0000256" key="6">
    <source>
        <dbReference type="ARBA" id="ARBA00023316"/>
    </source>
</evidence>
<evidence type="ECO:0000256" key="4">
    <source>
        <dbReference type="ARBA" id="ARBA00022960"/>
    </source>
</evidence>
<dbReference type="Gene3D" id="2.40.440.10">
    <property type="entry name" value="L,D-transpeptidase catalytic domain-like"/>
    <property type="match status" value="1"/>
</dbReference>
<accession>A0A6P1B9X2</accession>
<dbReference type="GO" id="GO:0018104">
    <property type="term" value="P:peptidoglycan-protein cross-linking"/>
    <property type="evidence" value="ECO:0007669"/>
    <property type="project" value="TreeGrafter"/>
</dbReference>
<dbReference type="AlphaFoldDB" id="A0A6P1B9X2"/>
<dbReference type="GO" id="GO:0005576">
    <property type="term" value="C:extracellular region"/>
    <property type="evidence" value="ECO:0007669"/>
    <property type="project" value="TreeGrafter"/>
</dbReference>
<feature type="region of interest" description="Disordered" evidence="8">
    <location>
        <begin position="298"/>
        <end position="431"/>
    </location>
</feature>
<evidence type="ECO:0000259" key="9">
    <source>
        <dbReference type="PROSITE" id="PS52029"/>
    </source>
</evidence>
<evidence type="ECO:0000256" key="1">
    <source>
        <dbReference type="ARBA" id="ARBA00004752"/>
    </source>
</evidence>
<dbReference type="PANTHER" id="PTHR30582:SF2">
    <property type="entry name" value="L,D-TRANSPEPTIDASE YCIB-RELATED"/>
    <property type="match status" value="1"/>
</dbReference>
<dbReference type="InterPro" id="IPR050979">
    <property type="entry name" value="LD-transpeptidase"/>
</dbReference>
<keyword evidence="5 7" id="KW-0573">Peptidoglycan synthesis</keyword>
<comment type="pathway">
    <text evidence="1 7">Cell wall biogenesis; peptidoglycan biosynthesis.</text>
</comment>
<comment type="similarity">
    <text evidence="2">Belongs to the YkuD family.</text>
</comment>
<feature type="domain" description="L,D-TPase catalytic" evidence="9">
    <location>
        <begin position="88"/>
        <end position="197"/>
    </location>
</feature>
<feature type="compositionally biased region" description="Basic and acidic residues" evidence="8">
    <location>
        <begin position="354"/>
        <end position="365"/>
    </location>
</feature>
<dbReference type="SUPFAM" id="SSF141523">
    <property type="entry name" value="L,D-transpeptidase catalytic domain-like"/>
    <property type="match status" value="1"/>
</dbReference>
<comment type="caution">
    <text evidence="10">The sequence shown here is derived from an EMBL/GenBank/DDBJ whole genome shotgun (WGS) entry which is preliminary data.</text>
</comment>
<feature type="active site" description="Proton donor/acceptor" evidence="7">
    <location>
        <position position="160"/>
    </location>
</feature>
<feature type="compositionally biased region" description="Basic and acidic residues" evidence="8">
    <location>
        <begin position="376"/>
        <end position="402"/>
    </location>
</feature>
<feature type="compositionally biased region" description="Basic and acidic residues" evidence="8">
    <location>
        <begin position="298"/>
        <end position="307"/>
    </location>
</feature>